<dbReference type="OrthoDB" id="10000687at2759"/>
<proteinExistence type="inferred from homology"/>
<keyword evidence="2" id="KW-0175">Coiled coil</keyword>
<sequence length="208" mass="22678">MNRPAGFGGPSSSMSFSTSIPENGYSPSDLTEEDIDHLRIELSKMEDEIETLRQVLFVKEKYAADIRRQLGLSPLSNLKQNLSKGWHDVQTSAPYLSASATLDDISHSDIYVKTREGLSQAGQVTTSALSSVGMVITSRLAAMRALPLPSPPRSLSQNISVPTMRHSSTFKSFEDMVGNVKDKVTGSLANNGDTSGFDRRSSRNSSYE</sequence>
<dbReference type="InterPro" id="IPR007327">
    <property type="entry name" value="TPD52"/>
</dbReference>
<evidence type="ECO:0000313" key="5">
    <source>
        <dbReference type="Proteomes" id="UP000472265"/>
    </source>
</evidence>
<dbReference type="GO" id="GO:0005737">
    <property type="term" value="C:cytoplasm"/>
    <property type="evidence" value="ECO:0007669"/>
    <property type="project" value="TreeGrafter"/>
</dbReference>
<dbReference type="Proteomes" id="UP000472265">
    <property type="component" value="Chromosome 7"/>
</dbReference>
<dbReference type="Pfam" id="PF04201">
    <property type="entry name" value="TPD52"/>
    <property type="match status" value="1"/>
</dbReference>
<dbReference type="Ensembl" id="ENSSAUT00010028960.1">
    <property type="protein sequence ID" value="ENSSAUP00010027452.1"/>
    <property type="gene ID" value="ENSSAUG00010011865.1"/>
</dbReference>
<dbReference type="PANTHER" id="PTHR19307:SF13">
    <property type="entry name" value="TUMOR PROTEIN D54"/>
    <property type="match status" value="1"/>
</dbReference>
<name>A0A671VP45_SPAAU</name>
<dbReference type="GeneID" id="115585849"/>
<dbReference type="PANTHER" id="PTHR19307">
    <property type="entry name" value="TUMOR PROTEIN D52"/>
    <property type="match status" value="1"/>
</dbReference>
<keyword evidence="5" id="KW-1185">Reference proteome</keyword>
<reference evidence="4" key="3">
    <citation type="submission" date="2025-09" db="UniProtKB">
        <authorList>
            <consortium name="Ensembl"/>
        </authorList>
    </citation>
    <scope>IDENTIFICATION</scope>
</reference>
<evidence type="ECO:0000313" key="4">
    <source>
        <dbReference type="Ensembl" id="ENSSAUP00010027452.1"/>
    </source>
</evidence>
<reference evidence="4" key="2">
    <citation type="submission" date="2025-08" db="UniProtKB">
        <authorList>
            <consortium name="Ensembl"/>
        </authorList>
    </citation>
    <scope>IDENTIFICATION</scope>
</reference>
<comment type="similarity">
    <text evidence="1">Belongs to the TPD52 family.</text>
</comment>
<dbReference type="OMA" id="RTLNHSM"/>
<reference evidence="4" key="1">
    <citation type="submission" date="2021-04" db="EMBL/GenBank/DDBJ databases">
        <authorList>
            <consortium name="Wellcome Sanger Institute Data Sharing"/>
        </authorList>
    </citation>
    <scope>NUCLEOTIDE SEQUENCE [LARGE SCALE GENOMIC DNA]</scope>
</reference>
<gene>
    <name evidence="4" type="primary">LOC115585849</name>
</gene>
<evidence type="ECO:0000256" key="3">
    <source>
        <dbReference type="SAM" id="MobiDB-lite"/>
    </source>
</evidence>
<dbReference type="RefSeq" id="XP_030280367.1">
    <property type="nucleotide sequence ID" value="XM_030424507.1"/>
</dbReference>
<evidence type="ECO:0000256" key="1">
    <source>
        <dbReference type="ARBA" id="ARBA00005702"/>
    </source>
</evidence>
<dbReference type="InParanoid" id="A0A671VP45"/>
<feature type="region of interest" description="Disordered" evidence="3">
    <location>
        <begin position="184"/>
        <end position="208"/>
    </location>
</feature>
<protein>
    <submittedName>
        <fullName evidence="4">Tpd52 like 2a</fullName>
    </submittedName>
</protein>
<evidence type="ECO:0000256" key="2">
    <source>
        <dbReference type="ARBA" id="ARBA00023054"/>
    </source>
</evidence>
<dbReference type="GeneTree" id="ENSGT00940000155572"/>
<accession>A0A671VP45</accession>
<dbReference type="AlphaFoldDB" id="A0A671VP45"/>
<organism evidence="4 5">
    <name type="scientific">Sparus aurata</name>
    <name type="common">Gilthead sea bream</name>
    <dbReference type="NCBI Taxonomy" id="8175"/>
    <lineage>
        <taxon>Eukaryota</taxon>
        <taxon>Metazoa</taxon>
        <taxon>Chordata</taxon>
        <taxon>Craniata</taxon>
        <taxon>Vertebrata</taxon>
        <taxon>Euteleostomi</taxon>
        <taxon>Actinopterygii</taxon>
        <taxon>Neopterygii</taxon>
        <taxon>Teleostei</taxon>
        <taxon>Neoteleostei</taxon>
        <taxon>Acanthomorphata</taxon>
        <taxon>Eupercaria</taxon>
        <taxon>Spariformes</taxon>
        <taxon>Sparidae</taxon>
        <taxon>Sparus</taxon>
    </lineage>
</organism>
<feature type="region of interest" description="Disordered" evidence="3">
    <location>
        <begin position="1"/>
        <end position="30"/>
    </location>
</feature>